<accession>A0A814UY28</accession>
<dbReference type="Proteomes" id="UP000663852">
    <property type="component" value="Unassembled WGS sequence"/>
</dbReference>
<evidence type="ECO:0000259" key="1">
    <source>
        <dbReference type="PROSITE" id="PS50035"/>
    </source>
</evidence>
<dbReference type="Pfam" id="PF13091">
    <property type="entry name" value="PLDc_2"/>
    <property type="match status" value="1"/>
</dbReference>
<feature type="domain" description="PLD phosphodiesterase" evidence="1">
    <location>
        <begin position="217"/>
        <end position="244"/>
    </location>
</feature>
<dbReference type="Gene3D" id="3.30.870.10">
    <property type="entry name" value="Endonuclease Chain A"/>
    <property type="match status" value="2"/>
</dbReference>
<dbReference type="OrthoDB" id="9997422at2759"/>
<dbReference type="InterPro" id="IPR025202">
    <property type="entry name" value="PLD-like_dom"/>
</dbReference>
<dbReference type="SUPFAM" id="SSF56024">
    <property type="entry name" value="Phospholipase D/nuclease"/>
    <property type="match status" value="2"/>
</dbReference>
<sequence length="624" mass="70664">MNASPLTDETVTSVYASGHPNIKCPKDAVKLLFDKSVYQSATKIKRELLEHEITQDKLDAVAKYGRFPYRPSDLFLKLFYGAIRTLDADPMAGCVSPNLVGTSGVIPLTIISTIPDIMQHYHHVIVNAQKEVLFATCWWQKGETARIIGDALRDLNKRAAQENRFVIVKLMIDHFKIGNVLHPHMILPPNKWAQCSIPTAEELPNLMIEVNIYHQLIMGAFHAKFLVVDRKITLLNTNNIYDRPNLEMMMHYEGDIVNSFYDTYLITWQLPFEPEPAYLREEAPVNQDFHFGLDSALNASVKGSLQKAADRARRQLQRRRSVEQSSTSHKTFSEIAYRAISNNQSADSHTELTKVTKKPQDSVIGYITPHSQCSLTVHLNGSSPSAQRTETPSTLSAKQLERLLEDFNPFIFHTPHQPVPIALVSRMSHGAPGHGDTVNPQNGAWLSAFRYAQQSIFIQSPMFNASLAVDGVINACQRGIKVTLWLDLGYDYLKEGFGTFQGGTNQHVAKKLFRKLKENNNGSEKNLDIFWYTAKDQTRPFHFSEKKRNCHIKFMSVDNQIVIMGSGNMDTQTWCHSQEINTMIDSPLIAKELIDALYRNQSTDKYGKLNDEGKWSDASGKFRF</sequence>
<dbReference type="InterPro" id="IPR001736">
    <property type="entry name" value="PLipase_D/transphosphatidylase"/>
</dbReference>
<dbReference type="Proteomes" id="UP000663828">
    <property type="component" value="Unassembled WGS sequence"/>
</dbReference>
<protein>
    <recommendedName>
        <fullName evidence="1">PLD phosphodiesterase domain-containing protein</fullName>
    </recommendedName>
</protein>
<dbReference type="AlphaFoldDB" id="A0A814UY28"/>
<keyword evidence="4" id="KW-1185">Reference proteome</keyword>
<evidence type="ECO:0000313" key="4">
    <source>
        <dbReference type="Proteomes" id="UP000663828"/>
    </source>
</evidence>
<evidence type="ECO:0000313" key="5">
    <source>
        <dbReference type="Proteomes" id="UP000663852"/>
    </source>
</evidence>
<feature type="domain" description="PLD phosphodiesterase" evidence="1">
    <location>
        <begin position="551"/>
        <end position="573"/>
    </location>
</feature>
<dbReference type="PANTHER" id="PTHR21248">
    <property type="entry name" value="CARDIOLIPIN SYNTHASE"/>
    <property type="match status" value="1"/>
</dbReference>
<dbReference type="GO" id="GO:0030572">
    <property type="term" value="F:phosphatidyltransferase activity"/>
    <property type="evidence" value="ECO:0007669"/>
    <property type="project" value="UniProtKB-ARBA"/>
</dbReference>
<dbReference type="SMART" id="SM00155">
    <property type="entry name" value="PLDc"/>
    <property type="match status" value="2"/>
</dbReference>
<evidence type="ECO:0000313" key="3">
    <source>
        <dbReference type="EMBL" id="CAF1183761.1"/>
    </source>
</evidence>
<dbReference type="CDD" id="cd00138">
    <property type="entry name" value="PLDc_SF"/>
    <property type="match status" value="1"/>
</dbReference>
<organism evidence="3 5">
    <name type="scientific">Adineta ricciae</name>
    <name type="common">Rotifer</name>
    <dbReference type="NCBI Taxonomy" id="249248"/>
    <lineage>
        <taxon>Eukaryota</taxon>
        <taxon>Metazoa</taxon>
        <taxon>Spiralia</taxon>
        <taxon>Gnathifera</taxon>
        <taxon>Rotifera</taxon>
        <taxon>Eurotatoria</taxon>
        <taxon>Bdelloidea</taxon>
        <taxon>Adinetida</taxon>
        <taxon>Adinetidae</taxon>
        <taxon>Adineta</taxon>
    </lineage>
</organism>
<dbReference type="EMBL" id="CAJNOJ010000138">
    <property type="protein sequence ID" value="CAF1183761.1"/>
    <property type="molecule type" value="Genomic_DNA"/>
</dbReference>
<gene>
    <name evidence="3" type="ORF">EDS130_LOCUS24399</name>
    <name evidence="2" type="ORF">XAT740_LOCUS17497</name>
</gene>
<dbReference type="PROSITE" id="PS50035">
    <property type="entry name" value="PLD"/>
    <property type="match status" value="2"/>
</dbReference>
<proteinExistence type="predicted"/>
<dbReference type="PANTHER" id="PTHR21248:SF22">
    <property type="entry name" value="PHOSPHOLIPASE D"/>
    <property type="match status" value="1"/>
</dbReference>
<dbReference type="GO" id="GO:0032049">
    <property type="term" value="P:cardiolipin biosynthetic process"/>
    <property type="evidence" value="ECO:0007669"/>
    <property type="project" value="UniProtKB-ARBA"/>
</dbReference>
<name>A0A814UY28_ADIRI</name>
<reference evidence="3" key="1">
    <citation type="submission" date="2021-02" db="EMBL/GenBank/DDBJ databases">
        <authorList>
            <person name="Nowell W R."/>
        </authorList>
    </citation>
    <scope>NUCLEOTIDE SEQUENCE</scope>
</reference>
<comment type="caution">
    <text evidence="3">The sequence shown here is derived from an EMBL/GenBank/DDBJ whole genome shotgun (WGS) entry which is preliminary data.</text>
</comment>
<evidence type="ECO:0000313" key="2">
    <source>
        <dbReference type="EMBL" id="CAF1084432.1"/>
    </source>
</evidence>
<dbReference type="EMBL" id="CAJNOR010001143">
    <property type="protein sequence ID" value="CAF1084432.1"/>
    <property type="molecule type" value="Genomic_DNA"/>
</dbReference>